<dbReference type="EMBL" id="CM029050">
    <property type="protein sequence ID" value="KAG2566513.1"/>
    <property type="molecule type" value="Genomic_DNA"/>
</dbReference>
<organism evidence="1 2">
    <name type="scientific">Panicum virgatum</name>
    <name type="common">Blackwell switchgrass</name>
    <dbReference type="NCBI Taxonomy" id="38727"/>
    <lineage>
        <taxon>Eukaryota</taxon>
        <taxon>Viridiplantae</taxon>
        <taxon>Streptophyta</taxon>
        <taxon>Embryophyta</taxon>
        <taxon>Tracheophyta</taxon>
        <taxon>Spermatophyta</taxon>
        <taxon>Magnoliopsida</taxon>
        <taxon>Liliopsida</taxon>
        <taxon>Poales</taxon>
        <taxon>Poaceae</taxon>
        <taxon>PACMAD clade</taxon>
        <taxon>Panicoideae</taxon>
        <taxon>Panicodae</taxon>
        <taxon>Paniceae</taxon>
        <taxon>Panicinae</taxon>
        <taxon>Panicum</taxon>
        <taxon>Panicum sect. Hiantes</taxon>
    </lineage>
</organism>
<evidence type="ECO:0000313" key="1">
    <source>
        <dbReference type="EMBL" id="KAG2566513.1"/>
    </source>
</evidence>
<accession>A0A8T0PX30</accession>
<dbReference type="Proteomes" id="UP000823388">
    <property type="component" value="Chromosome 7N"/>
</dbReference>
<sequence>MIRENNCFVFFLRSETGFYTLYCMKNLDGGNKVHTTNAIQKFKGYYLRYEAFGMKDNRGKLPCVYNFMFRQLMTKAAQNATSRRWLKVVPKDLSHQTANLLLVRKEPTDVRVKRFSLLLVTKKPHGVSVQGLSIPERIVLLIGSWKCLSPSKSSSFCGQLSTLTWLLMTCH</sequence>
<keyword evidence="2" id="KW-1185">Reference proteome</keyword>
<dbReference type="AlphaFoldDB" id="A0A8T0PX30"/>
<gene>
    <name evidence="1" type="ORF">PVAP13_7NG186723</name>
</gene>
<name>A0A8T0PX30_PANVG</name>
<proteinExistence type="predicted"/>
<evidence type="ECO:0000313" key="2">
    <source>
        <dbReference type="Proteomes" id="UP000823388"/>
    </source>
</evidence>
<reference evidence="1" key="1">
    <citation type="submission" date="2020-05" db="EMBL/GenBank/DDBJ databases">
        <title>WGS assembly of Panicum virgatum.</title>
        <authorList>
            <person name="Lovell J.T."/>
            <person name="Jenkins J."/>
            <person name="Shu S."/>
            <person name="Juenger T.E."/>
            <person name="Schmutz J."/>
        </authorList>
    </citation>
    <scope>NUCLEOTIDE SEQUENCE</scope>
    <source>
        <strain evidence="1">AP13</strain>
    </source>
</reference>
<protein>
    <submittedName>
        <fullName evidence="1">Uncharacterized protein</fullName>
    </submittedName>
</protein>
<comment type="caution">
    <text evidence="1">The sequence shown here is derived from an EMBL/GenBank/DDBJ whole genome shotgun (WGS) entry which is preliminary data.</text>
</comment>